<dbReference type="OrthoDB" id="3225787at2"/>
<dbReference type="InterPro" id="IPR020846">
    <property type="entry name" value="MFS_dom"/>
</dbReference>
<evidence type="ECO:0000256" key="5">
    <source>
        <dbReference type="ARBA" id="ARBA00023136"/>
    </source>
</evidence>
<dbReference type="PROSITE" id="PS50850">
    <property type="entry name" value="MFS"/>
    <property type="match status" value="1"/>
</dbReference>
<evidence type="ECO:0000259" key="7">
    <source>
        <dbReference type="PROSITE" id="PS50850"/>
    </source>
</evidence>
<dbReference type="InterPro" id="IPR011701">
    <property type="entry name" value="MFS"/>
</dbReference>
<feature type="transmembrane region" description="Helical" evidence="6">
    <location>
        <begin position="295"/>
        <end position="312"/>
    </location>
</feature>
<sequence>MQRNPLLVFIIMLTFFVISFLTNIMGPLIPDIIHSFQLSLTLVAILPFAFFIAYGIMSIPSGMLIETYGEKKVMLAAFVVAFVGSWLLALWPGYATAIVSVFLIGCGMAMLQVVINPLLRTAGGAEHYAFFSVLAQLVFGSASFVSPLVYEWIVTHFQDAHPDLMIRILHKLVRADLSWISLYGLFGLICLLMWIIIFAVRFPRVERTAEEAAEPLHIYGKLFRKKIVLLFFLGIFCYVGTEQGLSSWMSQFLMLYHHVDPHVTGAAAVSRFWGLMTIGGLVGLPLMKIWDSRKILIIFTFLALVCLSFSLYGSDRLSLVCFPLMGFFASIMYPVIISLALNSVSEHHGSFAGILMTAIIGGAVVPLLIGTIGDHIGLRAGMWLLYATLLYIFSIGFWSKPLIANKTIQWKKKDA</sequence>
<dbReference type="Pfam" id="PF07690">
    <property type="entry name" value="MFS_1"/>
    <property type="match status" value="1"/>
</dbReference>
<keyword evidence="5 6" id="KW-0472">Membrane</keyword>
<dbReference type="GO" id="GO:0005886">
    <property type="term" value="C:plasma membrane"/>
    <property type="evidence" value="ECO:0007669"/>
    <property type="project" value="UniProtKB-SubCell"/>
</dbReference>
<feature type="transmembrane region" description="Helical" evidence="6">
    <location>
        <begin position="324"/>
        <end position="344"/>
    </location>
</feature>
<accession>A0A1I7NMX8</accession>
<dbReference type="Gene3D" id="1.20.1250.20">
    <property type="entry name" value="MFS general substrate transporter like domains"/>
    <property type="match status" value="2"/>
</dbReference>
<feature type="transmembrane region" description="Helical" evidence="6">
    <location>
        <begin position="73"/>
        <end position="91"/>
    </location>
</feature>
<dbReference type="InterPro" id="IPR050375">
    <property type="entry name" value="MFS_TsgA-like"/>
</dbReference>
<evidence type="ECO:0000256" key="3">
    <source>
        <dbReference type="ARBA" id="ARBA00022692"/>
    </source>
</evidence>
<dbReference type="PANTHER" id="PTHR43702">
    <property type="entry name" value="L-FUCOSE-PROTON SYMPORTER"/>
    <property type="match status" value="1"/>
</dbReference>
<evidence type="ECO:0000256" key="4">
    <source>
        <dbReference type="ARBA" id="ARBA00022989"/>
    </source>
</evidence>
<protein>
    <submittedName>
        <fullName evidence="8">Fucose permease</fullName>
    </submittedName>
</protein>
<evidence type="ECO:0000313" key="9">
    <source>
        <dbReference type="Proteomes" id="UP000199537"/>
    </source>
</evidence>
<feature type="transmembrane region" description="Helical" evidence="6">
    <location>
        <begin position="128"/>
        <end position="150"/>
    </location>
</feature>
<dbReference type="GO" id="GO:0022857">
    <property type="term" value="F:transmembrane transporter activity"/>
    <property type="evidence" value="ECO:0007669"/>
    <property type="project" value="InterPro"/>
</dbReference>
<dbReference type="AlphaFoldDB" id="A0A1I7NMX8"/>
<dbReference type="RefSeq" id="WP_092460761.1">
    <property type="nucleotide sequence ID" value="NZ_FPCJ01000001.1"/>
</dbReference>
<keyword evidence="4 6" id="KW-1133">Transmembrane helix</keyword>
<name>A0A1I7NMX8_9BACT</name>
<dbReference type="PANTHER" id="PTHR43702:SF12">
    <property type="entry name" value="N-ACETYL GLUCOSAMINE TRANSPORTER NAGP"/>
    <property type="match status" value="1"/>
</dbReference>
<feature type="transmembrane region" description="Helical" evidence="6">
    <location>
        <begin position="97"/>
        <end position="116"/>
    </location>
</feature>
<dbReference type="Proteomes" id="UP000199537">
    <property type="component" value="Unassembled WGS sequence"/>
</dbReference>
<keyword evidence="3 6" id="KW-0812">Transmembrane</keyword>
<comment type="subcellular location">
    <subcellularLocation>
        <location evidence="1">Cell inner membrane</location>
        <topology evidence="1">Multi-pass membrane protein</topology>
    </subcellularLocation>
</comment>
<dbReference type="STRING" id="1393122.SAMN05660895_2384"/>
<feature type="transmembrane region" description="Helical" evidence="6">
    <location>
        <begin position="7"/>
        <end position="26"/>
    </location>
</feature>
<evidence type="ECO:0000256" key="2">
    <source>
        <dbReference type="ARBA" id="ARBA00022475"/>
    </source>
</evidence>
<dbReference type="SUPFAM" id="SSF103473">
    <property type="entry name" value="MFS general substrate transporter"/>
    <property type="match status" value="1"/>
</dbReference>
<dbReference type="EMBL" id="FPCJ01000001">
    <property type="protein sequence ID" value="SFV36012.1"/>
    <property type="molecule type" value="Genomic_DNA"/>
</dbReference>
<feature type="domain" description="Major facilitator superfamily (MFS) profile" evidence="7">
    <location>
        <begin position="7"/>
        <end position="405"/>
    </location>
</feature>
<feature type="transmembrane region" description="Helical" evidence="6">
    <location>
        <begin position="265"/>
        <end position="283"/>
    </location>
</feature>
<evidence type="ECO:0000313" key="8">
    <source>
        <dbReference type="EMBL" id="SFV36012.1"/>
    </source>
</evidence>
<dbReference type="InterPro" id="IPR036259">
    <property type="entry name" value="MFS_trans_sf"/>
</dbReference>
<feature type="transmembrane region" description="Helical" evidence="6">
    <location>
        <begin position="180"/>
        <end position="200"/>
    </location>
</feature>
<proteinExistence type="predicted"/>
<evidence type="ECO:0000256" key="1">
    <source>
        <dbReference type="ARBA" id="ARBA00004429"/>
    </source>
</evidence>
<reference evidence="9" key="1">
    <citation type="submission" date="2016-10" db="EMBL/GenBank/DDBJ databases">
        <authorList>
            <person name="Varghese N."/>
            <person name="Submissions S."/>
        </authorList>
    </citation>
    <scope>NUCLEOTIDE SEQUENCE [LARGE SCALE GENOMIC DNA]</scope>
    <source>
        <strain evidence="9">DSM 14807</strain>
    </source>
</reference>
<feature type="transmembrane region" description="Helical" evidence="6">
    <location>
        <begin position="227"/>
        <end position="245"/>
    </location>
</feature>
<feature type="transmembrane region" description="Helical" evidence="6">
    <location>
        <begin position="384"/>
        <end position="403"/>
    </location>
</feature>
<organism evidence="8 9">
    <name type="scientific">Thermoflavifilum thermophilum</name>
    <dbReference type="NCBI Taxonomy" id="1393122"/>
    <lineage>
        <taxon>Bacteria</taxon>
        <taxon>Pseudomonadati</taxon>
        <taxon>Bacteroidota</taxon>
        <taxon>Chitinophagia</taxon>
        <taxon>Chitinophagales</taxon>
        <taxon>Chitinophagaceae</taxon>
        <taxon>Thermoflavifilum</taxon>
    </lineage>
</organism>
<keyword evidence="9" id="KW-1185">Reference proteome</keyword>
<evidence type="ECO:0000256" key="6">
    <source>
        <dbReference type="SAM" id="Phobius"/>
    </source>
</evidence>
<gene>
    <name evidence="8" type="ORF">SAMN05660895_2384</name>
</gene>
<keyword evidence="2" id="KW-1003">Cell membrane</keyword>
<feature type="transmembrane region" description="Helical" evidence="6">
    <location>
        <begin position="351"/>
        <end position="372"/>
    </location>
</feature>